<dbReference type="EMBL" id="CAJNRG010002148">
    <property type="protein sequence ID" value="CAF2043959.1"/>
    <property type="molecule type" value="Genomic_DNA"/>
</dbReference>
<protein>
    <submittedName>
        <fullName evidence="1">Uncharacterized protein</fullName>
    </submittedName>
</protein>
<evidence type="ECO:0000313" key="1">
    <source>
        <dbReference type="EMBL" id="CAF2043959.1"/>
    </source>
</evidence>
<proteinExistence type="predicted"/>
<reference evidence="1" key="1">
    <citation type="submission" date="2021-02" db="EMBL/GenBank/DDBJ databases">
        <authorList>
            <person name="Nowell W R."/>
        </authorList>
    </citation>
    <scope>NUCLEOTIDE SEQUENCE</scope>
</reference>
<sequence length="138" mass="15482">MVDDVCVAFSIVLDDAIVVVDLVEVGEEILVVLIDAYVVVDLLVVNDERVYFSVVRDDLDMLADLRVANEVEPLVVLDVVYTIIPVLLVDEMIVAFLRMAVEMYIVARLSLVDRVRRRVDIVRGSVITDVDVEVSHLI</sequence>
<name>A0A816P5W2_9BILA</name>
<dbReference type="AlphaFoldDB" id="A0A816P5W2"/>
<accession>A0A816P5W2</accession>
<dbReference type="Proteomes" id="UP000663887">
    <property type="component" value="Unassembled WGS sequence"/>
</dbReference>
<gene>
    <name evidence="1" type="ORF">XDN619_LOCUS7252</name>
</gene>
<organism evidence="1 2">
    <name type="scientific">Rotaria magnacalcarata</name>
    <dbReference type="NCBI Taxonomy" id="392030"/>
    <lineage>
        <taxon>Eukaryota</taxon>
        <taxon>Metazoa</taxon>
        <taxon>Spiralia</taxon>
        <taxon>Gnathifera</taxon>
        <taxon>Rotifera</taxon>
        <taxon>Eurotatoria</taxon>
        <taxon>Bdelloidea</taxon>
        <taxon>Philodinida</taxon>
        <taxon>Philodinidae</taxon>
        <taxon>Rotaria</taxon>
    </lineage>
</organism>
<evidence type="ECO:0000313" key="2">
    <source>
        <dbReference type="Proteomes" id="UP000663887"/>
    </source>
</evidence>
<comment type="caution">
    <text evidence="1">The sequence shown here is derived from an EMBL/GenBank/DDBJ whole genome shotgun (WGS) entry which is preliminary data.</text>
</comment>